<dbReference type="PROSITE" id="PS50011">
    <property type="entry name" value="PROTEIN_KINASE_DOM"/>
    <property type="match status" value="1"/>
</dbReference>
<dbReference type="RefSeq" id="WP_067648185.1">
    <property type="nucleotide sequence ID" value="NZ_CP015249.1"/>
</dbReference>
<evidence type="ECO:0000256" key="1">
    <source>
        <dbReference type="ARBA" id="ARBA00022679"/>
    </source>
</evidence>
<keyword evidence="7" id="KW-0472">Membrane</keyword>
<dbReference type="GO" id="GO:0004674">
    <property type="term" value="F:protein serine/threonine kinase activity"/>
    <property type="evidence" value="ECO:0007669"/>
    <property type="project" value="UniProtKB-KW"/>
</dbReference>
<keyword evidence="4 5" id="KW-0067">ATP-binding</keyword>
<dbReference type="SMART" id="SM00220">
    <property type="entry name" value="S_TKc"/>
    <property type="match status" value="1"/>
</dbReference>
<dbReference type="KEGG" id="dko:I596_2561"/>
<dbReference type="InterPro" id="IPR011009">
    <property type="entry name" value="Kinase-like_dom_sf"/>
</dbReference>
<organism evidence="9 10">
    <name type="scientific">Dokdonella koreensis DS-123</name>
    <dbReference type="NCBI Taxonomy" id="1300342"/>
    <lineage>
        <taxon>Bacteria</taxon>
        <taxon>Pseudomonadati</taxon>
        <taxon>Pseudomonadota</taxon>
        <taxon>Gammaproteobacteria</taxon>
        <taxon>Lysobacterales</taxon>
        <taxon>Rhodanobacteraceae</taxon>
        <taxon>Dokdonella</taxon>
    </lineage>
</organism>
<dbReference type="SUPFAM" id="SSF56112">
    <property type="entry name" value="Protein kinase-like (PK-like)"/>
    <property type="match status" value="1"/>
</dbReference>
<evidence type="ECO:0000256" key="6">
    <source>
        <dbReference type="SAM" id="MobiDB-lite"/>
    </source>
</evidence>
<evidence type="ECO:0000313" key="10">
    <source>
        <dbReference type="Proteomes" id="UP000076830"/>
    </source>
</evidence>
<dbReference type="Proteomes" id="UP000076830">
    <property type="component" value="Chromosome"/>
</dbReference>
<dbReference type="Gene3D" id="3.30.200.20">
    <property type="entry name" value="Phosphorylase Kinase, domain 1"/>
    <property type="match status" value="1"/>
</dbReference>
<dbReference type="GO" id="GO:0005524">
    <property type="term" value="F:ATP binding"/>
    <property type="evidence" value="ECO:0007669"/>
    <property type="project" value="UniProtKB-UniRule"/>
</dbReference>
<evidence type="ECO:0000256" key="4">
    <source>
        <dbReference type="ARBA" id="ARBA00022840"/>
    </source>
</evidence>
<sequence length="875" mass="95454">MNEARWEQLSDHLDVLLDLDEAARERHLQQIEVADAELANRLRRLLALETKTGLLDGDVARAAPTVMTHLLQSDDALAQSGRRIGHCRLVERIGTGGMGEVWRGERVDDFEQAVAIKLIRPLLDSPSLRERFARERRILARLDHPNIARLLDGGVAEDGTPWYAMEFVRGTDIVRYANEQALSVRERVQLLLQVCDAVAHAQSQLVVHRDLKPSNILVDAQGRVRVLDFGIARLLDDSAAEKLTGTGVRMFSPAYAAPEQIRGEAVGTAADVFALGAVLYELLAGEPPHPQRSVAPERLLAELAAETAPRPSQALKSRGRDTGDAKAATTARELAGDLDTIAATALQPDAQRRYTGAAQLAEDLRRWLDGRPIAAQRDTAGYRMKKFVTRHRIAVGSASAVLLALLAGLALALWQADVARDAARRADAEAVRAKAQAERTRKVKAFLVSIFVQADPMRRTQDSPETVAQAFDVAIERARTELASDPVLQADVLDDFGEILANQGKFGPAKALFEQAVAVAEKEYGAEHPVLAESLTNLGVVSLMSRDSVAGAPYLERAVAILERDDGGDHKAQVTAISALAAARQQQNRLSEAAELSRRALALDRRYSAPDDMELAVRITNVAILDLNDEHLAQAEAGFLEAMRIVEAHQGADSPNLWPNLSNLADIQYRRGQLAQEAATEERALKIAQTHFPPDHPWVADSLIEVGRVRVRNGDLVAGEAAIREGIAIYEKLQSPRVVTGLRQLGAMQAQRDDDTTALASLERGWRECQSENASIVEQHCVILRAERAELLAETGRAEEALHEADAALAQLAPRPGLSSEKSRAQQARAAALAALQRHEEARIAQNAAVALLETAYGTEHPETRRAREVRASLD</sequence>
<keyword evidence="7" id="KW-1133">Transmembrane helix</keyword>
<feature type="binding site" evidence="5">
    <location>
        <position position="117"/>
    </location>
    <ligand>
        <name>ATP</name>
        <dbReference type="ChEBI" id="CHEBI:30616"/>
    </ligand>
</feature>
<reference evidence="9 10" key="1">
    <citation type="submission" date="2016-04" db="EMBL/GenBank/DDBJ databases">
        <title>Complete genome sequence of Dokdonella koreensis DS-123T.</title>
        <authorList>
            <person name="Kim J.F."/>
            <person name="Lee H."/>
            <person name="Kwak M.-J."/>
        </authorList>
    </citation>
    <scope>NUCLEOTIDE SEQUENCE [LARGE SCALE GENOMIC DNA]</scope>
    <source>
        <strain evidence="9 10">DS-123</strain>
    </source>
</reference>
<dbReference type="PROSITE" id="PS00107">
    <property type="entry name" value="PROTEIN_KINASE_ATP"/>
    <property type="match status" value="1"/>
</dbReference>
<keyword evidence="7" id="KW-0812">Transmembrane</keyword>
<evidence type="ECO:0000256" key="2">
    <source>
        <dbReference type="ARBA" id="ARBA00022741"/>
    </source>
</evidence>
<evidence type="ECO:0000259" key="8">
    <source>
        <dbReference type="PROSITE" id="PS50011"/>
    </source>
</evidence>
<dbReference type="STRING" id="1300342.I596_2561"/>
<accession>A0A160DVY6</accession>
<dbReference type="InterPro" id="IPR008271">
    <property type="entry name" value="Ser/Thr_kinase_AS"/>
</dbReference>
<keyword evidence="1" id="KW-0808">Transferase</keyword>
<evidence type="ECO:0000256" key="3">
    <source>
        <dbReference type="ARBA" id="ARBA00022777"/>
    </source>
</evidence>
<evidence type="ECO:0000313" key="9">
    <source>
        <dbReference type="EMBL" id="ANB18564.1"/>
    </source>
</evidence>
<evidence type="ECO:0000256" key="7">
    <source>
        <dbReference type="SAM" id="Phobius"/>
    </source>
</evidence>
<dbReference type="CDD" id="cd14014">
    <property type="entry name" value="STKc_PknB_like"/>
    <property type="match status" value="1"/>
</dbReference>
<evidence type="ECO:0000256" key="5">
    <source>
        <dbReference type="PROSITE-ProRule" id="PRU10141"/>
    </source>
</evidence>
<proteinExistence type="predicted"/>
<name>A0A160DVY6_9GAMM</name>
<dbReference type="InterPro" id="IPR019734">
    <property type="entry name" value="TPR_rpt"/>
</dbReference>
<dbReference type="InterPro" id="IPR011990">
    <property type="entry name" value="TPR-like_helical_dom_sf"/>
</dbReference>
<feature type="domain" description="Protein kinase" evidence="8">
    <location>
        <begin position="87"/>
        <end position="368"/>
    </location>
</feature>
<dbReference type="PANTHER" id="PTHR43289:SF34">
    <property type="entry name" value="SERINE_THREONINE-PROTEIN KINASE YBDM-RELATED"/>
    <property type="match status" value="1"/>
</dbReference>
<dbReference type="InterPro" id="IPR000719">
    <property type="entry name" value="Prot_kinase_dom"/>
</dbReference>
<gene>
    <name evidence="9" type="ORF">I596_2561</name>
</gene>
<protein>
    <submittedName>
        <fullName evidence="9">Serine/threonine protein kinase with TPR repeats</fullName>
    </submittedName>
</protein>
<keyword evidence="10" id="KW-1185">Reference proteome</keyword>
<dbReference type="EMBL" id="CP015249">
    <property type="protein sequence ID" value="ANB18564.1"/>
    <property type="molecule type" value="Genomic_DNA"/>
</dbReference>
<dbReference type="Pfam" id="PF13374">
    <property type="entry name" value="TPR_10"/>
    <property type="match status" value="1"/>
</dbReference>
<dbReference type="Gene3D" id="1.25.40.10">
    <property type="entry name" value="Tetratricopeptide repeat domain"/>
    <property type="match status" value="3"/>
</dbReference>
<feature type="transmembrane region" description="Helical" evidence="7">
    <location>
        <begin position="393"/>
        <end position="414"/>
    </location>
</feature>
<dbReference type="Gene3D" id="1.10.510.10">
    <property type="entry name" value="Transferase(Phosphotransferase) domain 1"/>
    <property type="match status" value="1"/>
</dbReference>
<keyword evidence="9" id="KW-0723">Serine/threonine-protein kinase</keyword>
<keyword evidence="3 9" id="KW-0418">Kinase</keyword>
<dbReference type="AlphaFoldDB" id="A0A160DVY6"/>
<dbReference type="Pfam" id="PF00069">
    <property type="entry name" value="Pkinase"/>
    <property type="match status" value="1"/>
</dbReference>
<dbReference type="InterPro" id="IPR017441">
    <property type="entry name" value="Protein_kinase_ATP_BS"/>
</dbReference>
<dbReference type="SUPFAM" id="SSF48452">
    <property type="entry name" value="TPR-like"/>
    <property type="match status" value="2"/>
</dbReference>
<dbReference type="PROSITE" id="PS00108">
    <property type="entry name" value="PROTEIN_KINASE_ST"/>
    <property type="match status" value="1"/>
</dbReference>
<dbReference type="SMART" id="SM00028">
    <property type="entry name" value="TPR"/>
    <property type="match status" value="6"/>
</dbReference>
<dbReference type="OrthoDB" id="9783151at2"/>
<keyword evidence="2 5" id="KW-0547">Nucleotide-binding</keyword>
<dbReference type="PANTHER" id="PTHR43289">
    <property type="entry name" value="MITOGEN-ACTIVATED PROTEIN KINASE KINASE KINASE 20-RELATED"/>
    <property type="match status" value="1"/>
</dbReference>
<feature type="region of interest" description="Disordered" evidence="6">
    <location>
        <begin position="306"/>
        <end position="326"/>
    </location>
</feature>
<dbReference type="PATRIC" id="fig|1300342.3.peg.2497"/>